<name>A0A5S5BXH3_9FLAO</name>
<keyword evidence="2" id="KW-0812">Transmembrane</keyword>
<gene>
    <name evidence="3" type="ORF">BD809_11150</name>
</gene>
<evidence type="ECO:0000256" key="1">
    <source>
        <dbReference type="SAM" id="MobiDB-lite"/>
    </source>
</evidence>
<keyword evidence="2" id="KW-0472">Membrane</keyword>
<organism evidence="3 4">
    <name type="scientific">Aquimarina intermedia</name>
    <dbReference type="NCBI Taxonomy" id="350814"/>
    <lineage>
        <taxon>Bacteria</taxon>
        <taxon>Pseudomonadati</taxon>
        <taxon>Bacteroidota</taxon>
        <taxon>Flavobacteriia</taxon>
        <taxon>Flavobacteriales</taxon>
        <taxon>Flavobacteriaceae</taxon>
        <taxon>Aquimarina</taxon>
    </lineage>
</organism>
<dbReference type="EMBL" id="VNHU01000011">
    <property type="protein sequence ID" value="TYP70882.1"/>
    <property type="molecule type" value="Genomic_DNA"/>
</dbReference>
<protein>
    <submittedName>
        <fullName evidence="3">Uncharacterized protein</fullName>
    </submittedName>
</protein>
<dbReference type="Proteomes" id="UP000324376">
    <property type="component" value="Unassembled WGS sequence"/>
</dbReference>
<evidence type="ECO:0000256" key="2">
    <source>
        <dbReference type="SAM" id="Phobius"/>
    </source>
</evidence>
<keyword evidence="4" id="KW-1185">Reference proteome</keyword>
<keyword evidence="2" id="KW-1133">Transmembrane helix</keyword>
<feature type="compositionally biased region" description="Polar residues" evidence="1">
    <location>
        <begin position="34"/>
        <end position="47"/>
    </location>
</feature>
<evidence type="ECO:0000313" key="3">
    <source>
        <dbReference type="EMBL" id="TYP70882.1"/>
    </source>
</evidence>
<dbReference type="OrthoDB" id="1452733at2"/>
<feature type="transmembrane region" description="Helical" evidence="2">
    <location>
        <begin position="77"/>
        <end position="98"/>
    </location>
</feature>
<accession>A0A5S5BXH3</accession>
<proteinExistence type="predicted"/>
<feature type="region of interest" description="Disordered" evidence="1">
    <location>
        <begin position="1"/>
        <end position="47"/>
    </location>
</feature>
<comment type="caution">
    <text evidence="3">The sequence shown here is derived from an EMBL/GenBank/DDBJ whole genome shotgun (WGS) entry which is preliminary data.</text>
</comment>
<evidence type="ECO:0000313" key="4">
    <source>
        <dbReference type="Proteomes" id="UP000324376"/>
    </source>
</evidence>
<reference evidence="3 4" key="1">
    <citation type="submission" date="2019-07" db="EMBL/GenBank/DDBJ databases">
        <title>Genomic Encyclopedia of Archaeal and Bacterial Type Strains, Phase II (KMG-II): from individual species to whole genera.</title>
        <authorList>
            <person name="Goeker M."/>
        </authorList>
    </citation>
    <scope>NUCLEOTIDE SEQUENCE [LARGE SCALE GENOMIC DNA]</scope>
    <source>
        <strain evidence="3 4">DSM 17527</strain>
    </source>
</reference>
<sequence length="99" mass="11533">MSFGAGHVQDMINRMKQNRSQRSSSRTKFKGNNREITSTSSRETKNHTNFKVVSEKKLNKIKKQIKGRARSDRKKELIFYGILYTLILIGLIKFLIWAS</sequence>
<dbReference type="AlphaFoldDB" id="A0A5S5BXH3"/>
<dbReference type="RefSeq" id="WP_148783588.1">
    <property type="nucleotide sequence ID" value="NZ_VNHU01000011.1"/>
</dbReference>